<feature type="binding site" evidence="5">
    <location>
        <position position="122"/>
    </location>
    <ligand>
        <name>Mg(2+)</name>
        <dbReference type="ChEBI" id="CHEBI:18420"/>
    </ligand>
</feature>
<evidence type="ECO:0000256" key="6">
    <source>
        <dbReference type="PIRSR" id="PIRSR037599-4"/>
    </source>
</evidence>
<evidence type="ECO:0000313" key="8">
    <source>
        <dbReference type="EMBL" id="AEF53537.1"/>
    </source>
</evidence>
<protein>
    <submittedName>
        <fullName evidence="8">NUDIX hydrolase</fullName>
    </submittedName>
</protein>
<evidence type="ECO:0000259" key="7">
    <source>
        <dbReference type="PROSITE" id="PS51462"/>
    </source>
</evidence>
<dbReference type="InterPro" id="IPR033715">
    <property type="entry name" value="GDPMH"/>
</dbReference>
<dbReference type="SUPFAM" id="SSF55811">
    <property type="entry name" value="Nudix"/>
    <property type="match status" value="1"/>
</dbReference>
<dbReference type="InterPro" id="IPR015797">
    <property type="entry name" value="NUDIX_hydrolase-like_dom_sf"/>
</dbReference>
<keyword evidence="1 5" id="KW-0479">Metal-binding</keyword>
<feature type="binding site" evidence="5">
    <location>
        <position position="68"/>
    </location>
    <ligand>
        <name>Mg(2+)</name>
        <dbReference type="ChEBI" id="CHEBI:18420"/>
    </ligand>
</feature>
<dbReference type="eggNOG" id="COG1051">
    <property type="taxonomic scope" value="Bacteria"/>
</dbReference>
<dbReference type="PANTHER" id="PTHR43046:SF12">
    <property type="entry name" value="GDP-MANNOSE MANNOSYL HYDROLASE"/>
    <property type="match status" value="1"/>
</dbReference>
<accession>F6CZ81</accession>
<evidence type="ECO:0000256" key="1">
    <source>
        <dbReference type="ARBA" id="ARBA00022723"/>
    </source>
</evidence>
<organism evidence="8 9">
    <name type="scientific">Marinomonas posidonica (strain CECT 7376 / NCIMB 14433 / IVIA-Po-181)</name>
    <dbReference type="NCBI Taxonomy" id="491952"/>
    <lineage>
        <taxon>Bacteria</taxon>
        <taxon>Pseudomonadati</taxon>
        <taxon>Pseudomonadota</taxon>
        <taxon>Gammaproteobacteria</taxon>
        <taxon>Oceanospirillales</taxon>
        <taxon>Oceanospirillaceae</taxon>
        <taxon>Marinomonas</taxon>
    </lineage>
</organism>
<proteinExistence type="predicted"/>
<sequence length="154" mass="17694">MLSSEDFKLVVQSAPLFSIDLIVLNQKKQILLGKRKNAPAKDYWFVPGGRVFKNESLSDAFTRISNSELGQPFNYRSATLLGLYDHFYNDSVFSENISTHYINASHLIRIYLDSLLSLPSDQHQDYRWADIDTLNQDDTVHSYSKVFLNRLSIA</sequence>
<keyword evidence="3 5" id="KW-0460">Magnesium</keyword>
<gene>
    <name evidence="8" type="ordered locus">Mar181_0474</name>
</gene>
<feature type="domain" description="Nudix hydrolase" evidence="7">
    <location>
        <begin position="12"/>
        <end position="151"/>
    </location>
</feature>
<evidence type="ECO:0000256" key="4">
    <source>
        <dbReference type="PIRSR" id="PIRSR037599-1"/>
    </source>
</evidence>
<dbReference type="RefSeq" id="WP_013795014.1">
    <property type="nucleotide sequence ID" value="NC_015559.1"/>
</dbReference>
<dbReference type="Gene3D" id="3.90.79.10">
    <property type="entry name" value="Nucleoside Triphosphate Pyrophosphohydrolase"/>
    <property type="match status" value="1"/>
</dbReference>
<keyword evidence="9" id="KW-1185">Reference proteome</keyword>
<dbReference type="PIRSF" id="PIRSF037599">
    <property type="entry name" value="GDPMH"/>
    <property type="match status" value="1"/>
</dbReference>
<comment type="cofactor">
    <cofactor evidence="5">
        <name>Mg(2+)</name>
        <dbReference type="ChEBI" id="CHEBI:18420"/>
    </cofactor>
    <text evidence="5">Binds 1 Mg(2+) ion per subunit.</text>
</comment>
<dbReference type="EMBL" id="CP002771">
    <property type="protein sequence ID" value="AEF53537.1"/>
    <property type="molecule type" value="Genomic_DNA"/>
</dbReference>
<feature type="short sequence motif" description="Nudix box" evidence="6">
    <location>
        <begin position="49"/>
        <end position="70"/>
    </location>
</feature>
<dbReference type="PANTHER" id="PTHR43046">
    <property type="entry name" value="GDP-MANNOSE MANNOSYL HYDROLASE"/>
    <property type="match status" value="1"/>
</dbReference>
<dbReference type="OrthoDB" id="542521at2"/>
<evidence type="ECO:0000256" key="5">
    <source>
        <dbReference type="PIRSR" id="PIRSR037599-3"/>
    </source>
</evidence>
<dbReference type="STRING" id="491952.Mar181_0474"/>
<dbReference type="GO" id="GO:0008727">
    <property type="term" value="F:GDP-mannose mannosyl hydrolase activity"/>
    <property type="evidence" value="ECO:0007669"/>
    <property type="project" value="InterPro"/>
</dbReference>
<feature type="binding site" evidence="5">
    <location>
        <position position="48"/>
    </location>
    <ligand>
        <name>Mg(2+)</name>
        <dbReference type="ChEBI" id="CHEBI:18420"/>
    </ligand>
</feature>
<dbReference type="Pfam" id="PF00293">
    <property type="entry name" value="NUDIX"/>
    <property type="match status" value="1"/>
</dbReference>
<dbReference type="AlphaFoldDB" id="F6CZ81"/>
<evidence type="ECO:0000256" key="3">
    <source>
        <dbReference type="ARBA" id="ARBA00022842"/>
    </source>
</evidence>
<dbReference type="GO" id="GO:0046872">
    <property type="term" value="F:metal ion binding"/>
    <property type="evidence" value="ECO:0007669"/>
    <property type="project" value="UniProtKB-KW"/>
</dbReference>
<dbReference type="KEGG" id="mpc:Mar181_0474"/>
<dbReference type="Proteomes" id="UP000009230">
    <property type="component" value="Chromosome"/>
</dbReference>
<dbReference type="PROSITE" id="PS51462">
    <property type="entry name" value="NUDIX"/>
    <property type="match status" value="1"/>
</dbReference>
<evidence type="ECO:0000256" key="2">
    <source>
        <dbReference type="ARBA" id="ARBA00022801"/>
    </source>
</evidence>
<dbReference type="HOGENOM" id="CLU_037162_12_0_6"/>
<name>F6CZ81_MARPP</name>
<feature type="site" description="Critical for catalysis" evidence="4">
    <location>
        <position position="123"/>
    </location>
</feature>
<dbReference type="NCBIfam" id="NF011963">
    <property type="entry name" value="PRK15434.1"/>
    <property type="match status" value="1"/>
</dbReference>
<evidence type="ECO:0000313" key="9">
    <source>
        <dbReference type="Proteomes" id="UP000009230"/>
    </source>
</evidence>
<keyword evidence="2 8" id="KW-0378">Hydrolase</keyword>
<dbReference type="CDD" id="cd03430">
    <property type="entry name" value="NUDIX_GDPMH_NudD"/>
    <property type="match status" value="1"/>
</dbReference>
<reference evidence="8 9" key="1">
    <citation type="journal article" date="2012" name="Stand. Genomic Sci.">
        <title>Complete genome sequence of Marinomonas posidonica type strain (IVIA-Po-181(T)).</title>
        <authorList>
            <person name="Lucas-Elio P."/>
            <person name="Goodwin L."/>
            <person name="Woyke T."/>
            <person name="Pitluck S."/>
            <person name="Nolan M."/>
            <person name="Kyrpides N.C."/>
            <person name="Detter J.C."/>
            <person name="Copeland A."/>
            <person name="Lu M."/>
            <person name="Bruce D."/>
            <person name="Detter C."/>
            <person name="Tapia R."/>
            <person name="Han S."/>
            <person name="Land M.L."/>
            <person name="Ivanova N."/>
            <person name="Mikhailova N."/>
            <person name="Johnston A.W."/>
            <person name="Sanchez-Amat A."/>
        </authorList>
    </citation>
    <scope>NUCLEOTIDE SEQUENCE [LARGE SCALE GENOMIC DNA]</scope>
    <source>
        <strain evidence="9">CECT 7376 / NCIMB 14433 / IVIA-Po-181</strain>
    </source>
</reference>
<dbReference type="InterPro" id="IPR000086">
    <property type="entry name" value="NUDIX_hydrolase_dom"/>
</dbReference>